<sequence length="88" mass="10187">MKKLLILIPAVLLTGCLNTPVARHFPEVPDELKTACPSLEQVDPNTTKLSEVVRVVTDNYTQYHECRVKVDAWIEWYKTQRSIFEEVK</sequence>
<dbReference type="Pfam" id="PF23793">
    <property type="entry name" value="LysC"/>
    <property type="match status" value="1"/>
</dbReference>
<reference evidence="1" key="1">
    <citation type="submission" date="2020-04" db="EMBL/GenBank/DDBJ databases">
        <authorList>
            <person name="Chiriac C."/>
            <person name="Salcher M."/>
            <person name="Ghai R."/>
            <person name="Kavagutti S V."/>
        </authorList>
    </citation>
    <scope>NUCLEOTIDE SEQUENCE</scope>
</reference>
<gene>
    <name evidence="1" type="ORF">UFOVP112_440</name>
</gene>
<dbReference type="InterPro" id="IPR058979">
    <property type="entry name" value="LysC-like"/>
</dbReference>
<name>A0A6J5L731_9CAUD</name>
<evidence type="ECO:0000313" key="1">
    <source>
        <dbReference type="EMBL" id="CAB4129342.1"/>
    </source>
</evidence>
<dbReference type="EMBL" id="LR796233">
    <property type="protein sequence ID" value="CAB4129342.1"/>
    <property type="molecule type" value="Genomic_DNA"/>
</dbReference>
<organism evidence="1">
    <name type="scientific">uncultured Caudovirales phage</name>
    <dbReference type="NCBI Taxonomy" id="2100421"/>
    <lineage>
        <taxon>Viruses</taxon>
        <taxon>Duplodnaviria</taxon>
        <taxon>Heunggongvirae</taxon>
        <taxon>Uroviricota</taxon>
        <taxon>Caudoviricetes</taxon>
        <taxon>Peduoviridae</taxon>
        <taxon>Maltschvirus</taxon>
        <taxon>Maltschvirus maltsch</taxon>
    </lineage>
</organism>
<proteinExistence type="predicted"/>
<accession>A0A6J5L731</accession>
<dbReference type="PROSITE" id="PS51257">
    <property type="entry name" value="PROKAR_LIPOPROTEIN"/>
    <property type="match status" value="1"/>
</dbReference>
<protein>
    <submittedName>
        <fullName evidence="1">Uncharacterized protein</fullName>
    </submittedName>
</protein>